<gene>
    <name evidence="1" type="ORF">EHS25_000538</name>
</gene>
<organism evidence="1 2">
    <name type="scientific">Saitozyma podzolica</name>
    <dbReference type="NCBI Taxonomy" id="1890683"/>
    <lineage>
        <taxon>Eukaryota</taxon>
        <taxon>Fungi</taxon>
        <taxon>Dikarya</taxon>
        <taxon>Basidiomycota</taxon>
        <taxon>Agaricomycotina</taxon>
        <taxon>Tremellomycetes</taxon>
        <taxon>Tremellales</taxon>
        <taxon>Trimorphomycetaceae</taxon>
        <taxon>Saitozyma</taxon>
    </lineage>
</organism>
<dbReference type="AlphaFoldDB" id="A0A427YWM4"/>
<proteinExistence type="predicted"/>
<dbReference type="EMBL" id="RSCD01000001">
    <property type="protein sequence ID" value="RSH95446.1"/>
    <property type="molecule type" value="Genomic_DNA"/>
</dbReference>
<reference evidence="1 2" key="1">
    <citation type="submission" date="2018-11" db="EMBL/GenBank/DDBJ databases">
        <title>Genome sequence of Saitozyma podzolica DSM 27192.</title>
        <authorList>
            <person name="Aliyu H."/>
            <person name="Gorte O."/>
            <person name="Ochsenreither K."/>
        </authorList>
    </citation>
    <scope>NUCLEOTIDE SEQUENCE [LARGE SCALE GENOMIC DNA]</scope>
    <source>
        <strain evidence="1 2">DSM 27192</strain>
    </source>
</reference>
<evidence type="ECO:0000313" key="2">
    <source>
        <dbReference type="Proteomes" id="UP000279259"/>
    </source>
</evidence>
<comment type="caution">
    <text evidence="1">The sequence shown here is derived from an EMBL/GenBank/DDBJ whole genome shotgun (WGS) entry which is preliminary data.</text>
</comment>
<sequence length="615" mass="67465">MRTGSALSGAMSDSPEDHMDWELLEVEDVIATIKEDLGHTKDVAEEVALVESQSGVQASRTKLSKRVIFDDKLEEDKSAIMAHMASLLDLDAIVDDIAAQAAAETIVAKKDIRSAATAGLSYVGWAGTVGSRKAGIYKILCWSPGAPNRKLPDTILCRGLATTRKVIDKGLDHSLQTKMRLDRPNMGDLPRVQPSRHAMAKHILKNKSPTPLQVTNLTEIVTMSMTFQHSRLYDFSSPRICFHEGGFAQKALRDYFKNKPQDEAAHISVCEFKYFIPTPLSNPSTFPQTKSALPYSWSPTAVKSDSFTSAPVTGRWPTILPHNVGRFHMGVAMDFAANFCTTLAGGTVPANNIALYSLDNLPTADGIVHAVGGWAWTSMMQVYRAGGVLASIGPGHMERRWLEWIESMEVDWKAIPHHNPDDSRPWMSRVWSAIQVVMKSRAEPGAHSAAAHLSWVTRRADHEGLDRMKKRISESNQVPERKAQISALGKKHGAAGLEANRARVKQGLLPASALGHRFAGVISRLKGIQLLHLHLYTDGRAMVQVLASNMPRSTPQASTPIVTAKSAMRELPTASRPQSLIRVNRFLVPREPLNCGNAMMMCFASASLRVIRAIA</sequence>
<keyword evidence="2" id="KW-1185">Reference proteome</keyword>
<name>A0A427YWM4_9TREE</name>
<protein>
    <submittedName>
        <fullName evidence="1">Uncharacterized protein</fullName>
    </submittedName>
</protein>
<accession>A0A427YWM4</accession>
<dbReference type="Proteomes" id="UP000279259">
    <property type="component" value="Unassembled WGS sequence"/>
</dbReference>
<dbReference type="OrthoDB" id="10357687at2759"/>
<evidence type="ECO:0000313" key="1">
    <source>
        <dbReference type="EMBL" id="RSH95446.1"/>
    </source>
</evidence>